<sequence>MHQPLPEVYPEYCVVEHAQGGREFRVESKGYFQSQRAPARNYTGLIDYVLALIVPILGAVAWQMPRRWILILCILICLIPFGYRKATQVLWESVIVLPSKDLQLEVHRGPLGRSMFVERRVISASTISAIIINEALHGWNVRFYLAVLTKVDENQSMHVLYENQLPRMPVLRDVHHNLQTLLYNKS</sequence>
<feature type="transmembrane region" description="Helical" evidence="3">
    <location>
        <begin position="68"/>
        <end position="83"/>
    </location>
</feature>
<evidence type="ECO:0000313" key="6">
    <source>
        <dbReference type="Proteomes" id="UP000736335"/>
    </source>
</evidence>
<comment type="pathway">
    <text evidence="1">Glycolipid biosynthesis; glycosylphosphatidylinositol-anchor biosynthesis.</text>
</comment>
<evidence type="ECO:0000256" key="3">
    <source>
        <dbReference type="SAM" id="Phobius"/>
    </source>
</evidence>
<keyword evidence="6" id="KW-1185">Reference proteome</keyword>
<keyword evidence="3" id="KW-1133">Transmembrane helix</keyword>
<accession>A0A9P6HQE9</accession>
<evidence type="ECO:0000313" key="5">
    <source>
        <dbReference type="EMBL" id="KAF9792754.1"/>
    </source>
</evidence>
<dbReference type="InterPro" id="IPR019328">
    <property type="entry name" value="PIGH-H_dom"/>
</dbReference>
<comment type="similarity">
    <text evidence="2">Belongs to the PIGH family.</text>
</comment>
<dbReference type="GO" id="GO:0006506">
    <property type="term" value="P:GPI anchor biosynthetic process"/>
    <property type="evidence" value="ECO:0007669"/>
    <property type="project" value="InterPro"/>
</dbReference>
<gene>
    <name evidence="5" type="ORF">BJ322DRAFT_72878</name>
</gene>
<dbReference type="Proteomes" id="UP000736335">
    <property type="component" value="Unassembled WGS sequence"/>
</dbReference>
<feature type="transmembrane region" description="Helical" evidence="3">
    <location>
        <begin position="45"/>
        <end position="62"/>
    </location>
</feature>
<proteinExistence type="inferred from homology"/>
<evidence type="ECO:0000259" key="4">
    <source>
        <dbReference type="Pfam" id="PF10181"/>
    </source>
</evidence>
<evidence type="ECO:0000256" key="1">
    <source>
        <dbReference type="ARBA" id="ARBA00004687"/>
    </source>
</evidence>
<keyword evidence="3" id="KW-0812">Transmembrane</keyword>
<protein>
    <recommendedName>
        <fullName evidence="4">Phosphatidylinositol N-acetylglucosaminyltransferase subunit H conserved domain-containing protein</fullName>
    </recommendedName>
</protein>
<reference evidence="5" key="2">
    <citation type="submission" date="2020-11" db="EMBL/GenBank/DDBJ databases">
        <authorList>
            <consortium name="DOE Joint Genome Institute"/>
            <person name="Kuo A."/>
            <person name="Miyauchi S."/>
            <person name="Kiss E."/>
            <person name="Drula E."/>
            <person name="Kohler A."/>
            <person name="Sanchez-Garcia M."/>
            <person name="Andreopoulos B."/>
            <person name="Barry K.W."/>
            <person name="Bonito G."/>
            <person name="Buee M."/>
            <person name="Carver A."/>
            <person name="Chen C."/>
            <person name="Cichocki N."/>
            <person name="Clum A."/>
            <person name="Culley D."/>
            <person name="Crous P.W."/>
            <person name="Fauchery L."/>
            <person name="Girlanda M."/>
            <person name="Hayes R."/>
            <person name="Keri Z."/>
            <person name="Labutti K."/>
            <person name="Lipzen A."/>
            <person name="Lombard V."/>
            <person name="Magnuson J."/>
            <person name="Maillard F."/>
            <person name="Morin E."/>
            <person name="Murat C."/>
            <person name="Nolan M."/>
            <person name="Ohm R."/>
            <person name="Pangilinan J."/>
            <person name="Pereira M."/>
            <person name="Perotto S."/>
            <person name="Peter M."/>
            <person name="Riley R."/>
            <person name="Sitrit Y."/>
            <person name="Stielow B."/>
            <person name="Szollosi G."/>
            <person name="Zifcakova L."/>
            <person name="Stursova M."/>
            <person name="Spatafora J.W."/>
            <person name="Tedersoo L."/>
            <person name="Vaario L.-M."/>
            <person name="Yamada A."/>
            <person name="Yan M."/>
            <person name="Wang P."/>
            <person name="Xu J."/>
            <person name="Bruns T."/>
            <person name="Baldrian P."/>
            <person name="Vilgalys R."/>
            <person name="Henrissat B."/>
            <person name="Grigoriev I.V."/>
            <person name="Hibbett D."/>
            <person name="Nagy L.G."/>
            <person name="Martin F.M."/>
        </authorList>
    </citation>
    <scope>NUCLEOTIDE SEQUENCE</scope>
    <source>
        <strain evidence="5">UH-Tt-Lm1</strain>
    </source>
</reference>
<dbReference type="OrthoDB" id="6256716at2759"/>
<comment type="caution">
    <text evidence="5">The sequence shown here is derived from an EMBL/GenBank/DDBJ whole genome shotgun (WGS) entry which is preliminary data.</text>
</comment>
<reference evidence="5" key="1">
    <citation type="journal article" date="2020" name="Nat. Commun.">
        <title>Large-scale genome sequencing of mycorrhizal fungi provides insights into the early evolution of symbiotic traits.</title>
        <authorList>
            <person name="Miyauchi S."/>
            <person name="Kiss E."/>
            <person name="Kuo A."/>
            <person name="Drula E."/>
            <person name="Kohler A."/>
            <person name="Sanchez-Garcia M."/>
            <person name="Morin E."/>
            <person name="Andreopoulos B."/>
            <person name="Barry K.W."/>
            <person name="Bonito G."/>
            <person name="Buee M."/>
            <person name="Carver A."/>
            <person name="Chen C."/>
            <person name="Cichocki N."/>
            <person name="Clum A."/>
            <person name="Culley D."/>
            <person name="Crous P.W."/>
            <person name="Fauchery L."/>
            <person name="Girlanda M."/>
            <person name="Hayes R.D."/>
            <person name="Keri Z."/>
            <person name="LaButti K."/>
            <person name="Lipzen A."/>
            <person name="Lombard V."/>
            <person name="Magnuson J."/>
            <person name="Maillard F."/>
            <person name="Murat C."/>
            <person name="Nolan M."/>
            <person name="Ohm R.A."/>
            <person name="Pangilinan J."/>
            <person name="Pereira M.F."/>
            <person name="Perotto S."/>
            <person name="Peter M."/>
            <person name="Pfister S."/>
            <person name="Riley R."/>
            <person name="Sitrit Y."/>
            <person name="Stielow J.B."/>
            <person name="Szollosi G."/>
            <person name="Zifcakova L."/>
            <person name="Stursova M."/>
            <person name="Spatafora J.W."/>
            <person name="Tedersoo L."/>
            <person name="Vaario L.M."/>
            <person name="Yamada A."/>
            <person name="Yan M."/>
            <person name="Wang P."/>
            <person name="Xu J."/>
            <person name="Bruns T."/>
            <person name="Baldrian P."/>
            <person name="Vilgalys R."/>
            <person name="Dunand C."/>
            <person name="Henrissat B."/>
            <person name="Grigoriev I.V."/>
            <person name="Hibbett D."/>
            <person name="Nagy L.G."/>
            <person name="Martin F.M."/>
        </authorList>
    </citation>
    <scope>NUCLEOTIDE SEQUENCE</scope>
    <source>
        <strain evidence="5">UH-Tt-Lm1</strain>
    </source>
</reference>
<evidence type="ECO:0000256" key="2">
    <source>
        <dbReference type="ARBA" id="ARBA00009610"/>
    </source>
</evidence>
<feature type="domain" description="Phosphatidylinositol N-acetylglucosaminyltransferase subunit H conserved" evidence="4">
    <location>
        <begin position="93"/>
        <end position="161"/>
    </location>
</feature>
<dbReference type="InterPro" id="IPR044215">
    <property type="entry name" value="PIG-H"/>
</dbReference>
<organism evidence="5 6">
    <name type="scientific">Thelephora terrestris</name>
    <dbReference type="NCBI Taxonomy" id="56493"/>
    <lineage>
        <taxon>Eukaryota</taxon>
        <taxon>Fungi</taxon>
        <taxon>Dikarya</taxon>
        <taxon>Basidiomycota</taxon>
        <taxon>Agaricomycotina</taxon>
        <taxon>Agaricomycetes</taxon>
        <taxon>Thelephorales</taxon>
        <taxon>Thelephoraceae</taxon>
        <taxon>Thelephora</taxon>
    </lineage>
</organism>
<dbReference type="AlphaFoldDB" id="A0A9P6HQE9"/>
<dbReference type="PANTHER" id="PTHR15231">
    <property type="entry name" value="PHOSPHATIDYLINOSITOL N-ACETYLGLUCOSAMINYLTRANSFERASE SUBUNIT H"/>
    <property type="match status" value="1"/>
</dbReference>
<dbReference type="EMBL" id="WIUZ02000001">
    <property type="protein sequence ID" value="KAF9792754.1"/>
    <property type="molecule type" value="Genomic_DNA"/>
</dbReference>
<dbReference type="Pfam" id="PF10181">
    <property type="entry name" value="PIG-H"/>
    <property type="match status" value="1"/>
</dbReference>
<dbReference type="PANTHER" id="PTHR15231:SF1">
    <property type="entry name" value="PHOSPHATIDYLINOSITOL N-ACETYLGLUCOSAMINYLTRANSFERASE SUBUNIT H"/>
    <property type="match status" value="1"/>
</dbReference>
<name>A0A9P6HQE9_9AGAM</name>
<keyword evidence="3" id="KW-0472">Membrane</keyword>
<dbReference type="GO" id="GO:0000506">
    <property type="term" value="C:glycosylphosphatidylinositol-N-acetylglucosaminyltransferase (GPI-GnT) complex"/>
    <property type="evidence" value="ECO:0007669"/>
    <property type="project" value="InterPro"/>
</dbReference>